<sequence>MNVPNNLVRCLTFTSGTNVFVVGDIHGCYSILFKELDKLGFNFQKDILISVGDLIDRGDENLECITLLDYPWFHMIRGNHEEMCILGRTDKSIRDMHSRNGGEWFYNLSEHQQQQIAQKFSELPVLIEINTGIKKIGFVHADVEINDWELLKQDIQKGNYSIPGVTSAYKNALWGRGRLRNYSYQYDVVTKIDEIYLGHTIVREPVQIDNCFYIDVGSFYTKKLFIKKVS</sequence>
<dbReference type="GO" id="GO:0110154">
    <property type="term" value="P:RNA decapping"/>
    <property type="evidence" value="ECO:0007669"/>
    <property type="project" value="TreeGrafter"/>
</dbReference>
<dbReference type="PROSITE" id="PS00125">
    <property type="entry name" value="SER_THR_PHOSPHATASE"/>
    <property type="match status" value="1"/>
</dbReference>
<dbReference type="PANTHER" id="PTHR42850:SF8">
    <property type="entry name" value="SERINE_THREONINE-PROTEIN PHOSPHATASE 2"/>
    <property type="match status" value="1"/>
</dbReference>
<dbReference type="SUPFAM" id="SSF56300">
    <property type="entry name" value="Metallo-dependent phosphatases"/>
    <property type="match status" value="1"/>
</dbReference>
<dbReference type="PANTHER" id="PTHR42850">
    <property type="entry name" value="METALLOPHOSPHOESTERASE"/>
    <property type="match status" value="1"/>
</dbReference>
<dbReference type="GO" id="GO:0008803">
    <property type="term" value="F:bis(5'-nucleosyl)-tetraphosphatase (symmetrical) activity"/>
    <property type="evidence" value="ECO:0007669"/>
    <property type="project" value="TreeGrafter"/>
</dbReference>
<dbReference type="InterPro" id="IPR029052">
    <property type="entry name" value="Metallo-depent_PP-like"/>
</dbReference>
<dbReference type="InterPro" id="IPR006186">
    <property type="entry name" value="Ser/Thr-sp_prot-phosphatase"/>
</dbReference>
<dbReference type="EMBL" id="CP078045">
    <property type="protein sequence ID" value="QXR06182.1"/>
    <property type="molecule type" value="Genomic_DNA"/>
</dbReference>
<reference evidence="2" key="2">
    <citation type="journal article" date="2019" name="Nat. Commun.">
        <title>Spatiotemporal dynamics of multidrug resistant bacteria on intensive care unit surfaces.</title>
        <authorList>
            <person name="D'Souza A.W."/>
            <person name="Potter R.F."/>
            <person name="Wallace M."/>
            <person name="Shupe A."/>
            <person name="Patel S."/>
            <person name="Sun X."/>
            <person name="Gul D."/>
            <person name="Kwon J.H."/>
            <person name="Andleeb S."/>
            <person name="Burnham C.D."/>
            <person name="Dantas G."/>
        </authorList>
    </citation>
    <scope>NUCLEOTIDE SEQUENCE</scope>
    <source>
        <strain evidence="2">AL_065</strain>
    </source>
</reference>
<reference evidence="2" key="3">
    <citation type="submission" date="2021-06" db="EMBL/GenBank/DDBJ databases">
        <authorList>
            <person name="Diorio-Toth L."/>
        </authorList>
    </citation>
    <scope>NUCLEOTIDE SEQUENCE</scope>
    <source>
        <strain evidence="2">AL_065</strain>
    </source>
</reference>
<evidence type="ECO:0000313" key="2">
    <source>
        <dbReference type="EMBL" id="QXR06182.1"/>
    </source>
</evidence>
<proteinExistence type="predicted"/>
<dbReference type="Proteomes" id="UP000293391">
    <property type="component" value="Chromosome"/>
</dbReference>
<organism evidence="2 3">
    <name type="scientific">Acinetobacter lwoffii</name>
    <dbReference type="NCBI Taxonomy" id="28090"/>
    <lineage>
        <taxon>Bacteria</taxon>
        <taxon>Pseudomonadati</taxon>
        <taxon>Pseudomonadota</taxon>
        <taxon>Gammaproteobacteria</taxon>
        <taxon>Moraxellales</taxon>
        <taxon>Moraxellaceae</taxon>
        <taxon>Acinetobacter</taxon>
    </lineage>
</organism>
<dbReference type="AlphaFoldDB" id="A0AAJ4P1C2"/>
<dbReference type="RefSeq" id="WP_129717837.1">
    <property type="nucleotide sequence ID" value="NZ_CP078045.1"/>
</dbReference>
<gene>
    <name evidence="2" type="ORF">EVX74_008505</name>
</gene>
<feature type="domain" description="Serine/threonine specific protein phosphatases" evidence="1">
    <location>
        <begin position="76"/>
        <end position="81"/>
    </location>
</feature>
<dbReference type="Gene3D" id="3.60.21.10">
    <property type="match status" value="1"/>
</dbReference>
<protein>
    <submittedName>
        <fullName evidence="2">Metallophosphoesterase</fullName>
    </submittedName>
</protein>
<dbReference type="InterPro" id="IPR050126">
    <property type="entry name" value="Ap4A_hydrolase"/>
</dbReference>
<evidence type="ECO:0000313" key="3">
    <source>
        <dbReference type="Proteomes" id="UP000293391"/>
    </source>
</evidence>
<dbReference type="Pfam" id="PF00149">
    <property type="entry name" value="Metallophos"/>
    <property type="match status" value="1"/>
</dbReference>
<dbReference type="InterPro" id="IPR004843">
    <property type="entry name" value="Calcineurin-like_PHP"/>
</dbReference>
<accession>A0AAJ4P1C2</accession>
<evidence type="ECO:0000259" key="1">
    <source>
        <dbReference type="PROSITE" id="PS00125"/>
    </source>
</evidence>
<dbReference type="GO" id="GO:0016791">
    <property type="term" value="F:phosphatase activity"/>
    <property type="evidence" value="ECO:0007669"/>
    <property type="project" value="TreeGrafter"/>
</dbReference>
<dbReference type="GO" id="GO:0005737">
    <property type="term" value="C:cytoplasm"/>
    <property type="evidence" value="ECO:0007669"/>
    <property type="project" value="TreeGrafter"/>
</dbReference>
<name>A0AAJ4P1C2_ACILW</name>
<reference evidence="2" key="1">
    <citation type="submission" date="2018-10" db="EMBL/GenBank/DDBJ databases">
        <authorList>
            <person name="D'Souza A.W."/>
            <person name="Potter R.F."/>
            <person name="Wallace M."/>
            <person name="Shupe A."/>
            <person name="Patel S."/>
            <person name="Sun S."/>
            <person name="Gul D."/>
            <person name="Kwon J.H."/>
            <person name="Andleeb S."/>
            <person name="Burnham C.-A.D."/>
            <person name="Dantas G."/>
        </authorList>
    </citation>
    <scope>NUCLEOTIDE SEQUENCE</scope>
    <source>
        <strain evidence="2">AL_065</strain>
    </source>
</reference>